<feature type="domain" description="AB hydrolase-1" evidence="1">
    <location>
        <begin position="24"/>
        <end position="278"/>
    </location>
</feature>
<sequence length="291" mass="31216">MTEFTVDVGGRGVRARTVGEASAPTIVHFHGTPGSRLELTFGDEMSRQRGVRVVSFDRPGYGLSDPAPIGLSAVARDAEALADHLDLDRFAVFGWSGGGPFALATAAALPARVRRVGLSGCPGPALEIPSVREQLNDNDIQALSHLPGDPGRAAQIFLDGNRELLDAMVSVRTDPDAPWVEWMWGASDPAVITEAPVRRALFESFAEAMKQGPDSIAWDNVAFVGPWDFRLSEVSAPVHLWYGADDTTAIPAVGEWLAGRLPDAELSVYPGEGHLVPFRHWAAMLSTLTGR</sequence>
<dbReference type="PANTHER" id="PTHR43433">
    <property type="entry name" value="HYDROLASE, ALPHA/BETA FOLD FAMILY PROTEIN"/>
    <property type="match status" value="1"/>
</dbReference>
<name>F9VTP5_9ACTN</name>
<comment type="caution">
    <text evidence="2">The sequence shown here is derived from an EMBL/GenBank/DDBJ whole genome shotgun (WGS) entry which is preliminary data.</text>
</comment>
<reference evidence="2 3" key="1">
    <citation type="submission" date="2011-05" db="EMBL/GenBank/DDBJ databases">
        <title>Whole genome shotgun sequence of Gordonia alkanivorans NBRC 16433.</title>
        <authorList>
            <person name="Hosoyama A."/>
            <person name="Nakamura S."/>
            <person name="Takarada H."/>
            <person name="Tsuchikane K."/>
            <person name="Yamazaki S."/>
            <person name="Fujita N."/>
        </authorList>
    </citation>
    <scope>NUCLEOTIDE SEQUENCE [LARGE SCALE GENOMIC DNA]</scope>
    <source>
        <strain evidence="2 3">NBRC 16433</strain>
    </source>
</reference>
<dbReference type="GO" id="GO:0016787">
    <property type="term" value="F:hydrolase activity"/>
    <property type="evidence" value="ECO:0007669"/>
    <property type="project" value="UniProtKB-KW"/>
</dbReference>
<evidence type="ECO:0000313" key="3">
    <source>
        <dbReference type="Proteomes" id="UP000003558"/>
    </source>
</evidence>
<organism evidence="2 3">
    <name type="scientific">Gordonia alkanivorans NBRC 16433</name>
    <dbReference type="NCBI Taxonomy" id="1027371"/>
    <lineage>
        <taxon>Bacteria</taxon>
        <taxon>Bacillati</taxon>
        <taxon>Actinomycetota</taxon>
        <taxon>Actinomycetes</taxon>
        <taxon>Mycobacteriales</taxon>
        <taxon>Gordoniaceae</taxon>
        <taxon>Gordonia</taxon>
    </lineage>
</organism>
<dbReference type="InterPro" id="IPR029058">
    <property type="entry name" value="AB_hydrolase_fold"/>
</dbReference>
<dbReference type="Gene3D" id="3.40.50.1820">
    <property type="entry name" value="alpha/beta hydrolase"/>
    <property type="match status" value="1"/>
</dbReference>
<dbReference type="Proteomes" id="UP000003558">
    <property type="component" value="Unassembled WGS sequence"/>
</dbReference>
<evidence type="ECO:0000259" key="1">
    <source>
        <dbReference type="Pfam" id="PF00561"/>
    </source>
</evidence>
<dbReference type="PANTHER" id="PTHR43433:SF10">
    <property type="entry name" value="AB HYDROLASE-1 DOMAIN-CONTAINING PROTEIN"/>
    <property type="match status" value="1"/>
</dbReference>
<protein>
    <submittedName>
        <fullName evidence="2">Putative hydrolase</fullName>
    </submittedName>
</protein>
<dbReference type="SUPFAM" id="SSF53474">
    <property type="entry name" value="alpha/beta-Hydrolases"/>
    <property type="match status" value="1"/>
</dbReference>
<dbReference type="Pfam" id="PF00561">
    <property type="entry name" value="Abhydrolase_1"/>
    <property type="match status" value="1"/>
</dbReference>
<dbReference type="EMBL" id="BACI01000047">
    <property type="protein sequence ID" value="GAA11984.1"/>
    <property type="molecule type" value="Genomic_DNA"/>
</dbReference>
<accession>F9VTP5</accession>
<dbReference type="RefSeq" id="WP_006358132.1">
    <property type="nucleotide sequence ID" value="NZ_BACI01000047.1"/>
</dbReference>
<dbReference type="PRINTS" id="PR00111">
    <property type="entry name" value="ABHYDROLASE"/>
</dbReference>
<evidence type="ECO:0000313" key="2">
    <source>
        <dbReference type="EMBL" id="GAA11984.1"/>
    </source>
</evidence>
<dbReference type="InterPro" id="IPR050471">
    <property type="entry name" value="AB_hydrolase"/>
</dbReference>
<proteinExistence type="predicted"/>
<dbReference type="STRING" id="1027371.GOALK_047_00070"/>
<keyword evidence="2" id="KW-0378">Hydrolase</keyword>
<gene>
    <name evidence="2" type="ORF">GOALK_047_00070</name>
</gene>
<dbReference type="AlphaFoldDB" id="F9VTP5"/>
<dbReference type="InterPro" id="IPR000073">
    <property type="entry name" value="AB_hydrolase_1"/>
</dbReference>
<dbReference type="eggNOG" id="COG0596">
    <property type="taxonomic scope" value="Bacteria"/>
</dbReference>